<dbReference type="RefSeq" id="WP_301161177.1">
    <property type="nucleotide sequence ID" value="NZ_JAUHTC010000005.1"/>
</dbReference>
<comment type="caution">
    <text evidence="2">The sequence shown here is derived from an EMBL/GenBank/DDBJ whole genome shotgun (WGS) entry which is preliminary data.</text>
</comment>
<reference evidence="2" key="1">
    <citation type="submission" date="2023-07" db="EMBL/GenBank/DDBJ databases">
        <title>Degradation of tert-butanol by M. austroafricanum TBA100.</title>
        <authorList>
            <person name="Helbich S."/>
            <person name="Vainshtein Y."/>
        </authorList>
    </citation>
    <scope>NUCLEOTIDE SEQUENCE</scope>
    <source>
        <strain evidence="2">TBA100</strain>
    </source>
</reference>
<feature type="compositionally biased region" description="Low complexity" evidence="1">
    <location>
        <begin position="23"/>
        <end position="42"/>
    </location>
</feature>
<accession>A0ABT8H6H6</accession>
<evidence type="ECO:0000256" key="1">
    <source>
        <dbReference type="SAM" id="MobiDB-lite"/>
    </source>
</evidence>
<keyword evidence="3" id="KW-1185">Reference proteome</keyword>
<protein>
    <submittedName>
        <fullName evidence="2">Uncharacterized protein</fullName>
    </submittedName>
</protein>
<dbReference type="EMBL" id="JAUHTC010000005">
    <property type="protein sequence ID" value="MDN4516371.1"/>
    <property type="molecule type" value="Genomic_DNA"/>
</dbReference>
<feature type="compositionally biased region" description="Gly residues" evidence="1">
    <location>
        <begin position="1"/>
        <end position="13"/>
    </location>
</feature>
<evidence type="ECO:0000313" key="3">
    <source>
        <dbReference type="Proteomes" id="UP001172687"/>
    </source>
</evidence>
<feature type="region of interest" description="Disordered" evidence="1">
    <location>
        <begin position="1"/>
        <end position="42"/>
    </location>
</feature>
<name>A0ABT8H6H6_MYCAO</name>
<dbReference type="Proteomes" id="UP001172687">
    <property type="component" value="Unassembled WGS sequence"/>
</dbReference>
<gene>
    <name evidence="2" type="ORF">QYF68_00825</name>
</gene>
<organism evidence="2 3">
    <name type="scientific">Mycolicibacterium austroafricanum</name>
    <name type="common">Mycobacterium austroafricanum</name>
    <dbReference type="NCBI Taxonomy" id="39687"/>
    <lineage>
        <taxon>Bacteria</taxon>
        <taxon>Bacillati</taxon>
        <taxon>Actinomycetota</taxon>
        <taxon>Actinomycetes</taxon>
        <taxon>Mycobacteriales</taxon>
        <taxon>Mycobacteriaceae</taxon>
        <taxon>Mycolicibacterium</taxon>
    </lineage>
</organism>
<evidence type="ECO:0000313" key="2">
    <source>
        <dbReference type="EMBL" id="MDN4516371.1"/>
    </source>
</evidence>
<proteinExistence type="predicted"/>
<sequence length="385" mass="40275">MPYVPPGGGGSVPPGGAATLPTSAQSPGASAQQAAGGPPVVASSSGSGAAAGAVAASEPLPSAELLLARRILDGLVRGTEVRKELLNGGWVEWAVSVLALPTGQVVSIASTVGDGAYVPPGVVIPVSAQLAVYDRALPVGWAHRFVGGGAAAKLLAAHAEELARVTDVRPCAMVSSELGVQRPREWRGEFEAVRDADIRMSPGEAPTAGGGYHHRLAAAAPDIWAKTQGVGGWLLRAAGSITEHVLAEAHQDSAAYEVATDRGDRREVRVVDAYDLDVVVPRLRAGTPVDWDAHLADVDERRVLHPAMVAGVLDDDDSEISQQSRVVYEHFYRAGLIVEMLRCWRDQVPSLPDVAYCAWAAGYRDIVDRVLSHAVRLAEEGQSGG</sequence>